<protein>
    <recommendedName>
        <fullName evidence="3">Heterokaryon incompatibility domain-containing protein</fullName>
    </recommendedName>
</protein>
<keyword evidence="2" id="KW-1185">Reference proteome</keyword>
<dbReference type="Proteomes" id="UP001302126">
    <property type="component" value="Unassembled WGS sequence"/>
</dbReference>
<name>A0AAN6WK14_9PEZI</name>
<reference evidence="1" key="1">
    <citation type="journal article" date="2023" name="Mol. Phylogenet. Evol.">
        <title>Genome-scale phylogeny and comparative genomics of the fungal order Sordariales.</title>
        <authorList>
            <person name="Hensen N."/>
            <person name="Bonometti L."/>
            <person name="Westerberg I."/>
            <person name="Brannstrom I.O."/>
            <person name="Guillou S."/>
            <person name="Cros-Aarteil S."/>
            <person name="Calhoun S."/>
            <person name="Haridas S."/>
            <person name="Kuo A."/>
            <person name="Mondo S."/>
            <person name="Pangilinan J."/>
            <person name="Riley R."/>
            <person name="LaButti K."/>
            <person name="Andreopoulos B."/>
            <person name="Lipzen A."/>
            <person name="Chen C."/>
            <person name="Yan M."/>
            <person name="Daum C."/>
            <person name="Ng V."/>
            <person name="Clum A."/>
            <person name="Steindorff A."/>
            <person name="Ohm R.A."/>
            <person name="Martin F."/>
            <person name="Silar P."/>
            <person name="Natvig D.O."/>
            <person name="Lalanne C."/>
            <person name="Gautier V."/>
            <person name="Ament-Velasquez S.L."/>
            <person name="Kruys A."/>
            <person name="Hutchinson M.I."/>
            <person name="Powell A.J."/>
            <person name="Barry K."/>
            <person name="Miller A.N."/>
            <person name="Grigoriev I.V."/>
            <person name="Debuchy R."/>
            <person name="Gladieux P."/>
            <person name="Hiltunen Thoren M."/>
            <person name="Johannesson H."/>
        </authorList>
    </citation>
    <scope>NUCLEOTIDE SEQUENCE</scope>
    <source>
        <strain evidence="1">PSN309</strain>
    </source>
</reference>
<organism evidence="1 2">
    <name type="scientific">Podospora australis</name>
    <dbReference type="NCBI Taxonomy" id="1536484"/>
    <lineage>
        <taxon>Eukaryota</taxon>
        <taxon>Fungi</taxon>
        <taxon>Dikarya</taxon>
        <taxon>Ascomycota</taxon>
        <taxon>Pezizomycotina</taxon>
        <taxon>Sordariomycetes</taxon>
        <taxon>Sordariomycetidae</taxon>
        <taxon>Sordariales</taxon>
        <taxon>Podosporaceae</taxon>
        <taxon>Podospora</taxon>
    </lineage>
</organism>
<evidence type="ECO:0008006" key="3">
    <source>
        <dbReference type="Google" id="ProtNLM"/>
    </source>
</evidence>
<evidence type="ECO:0000313" key="2">
    <source>
        <dbReference type="Proteomes" id="UP001302126"/>
    </source>
</evidence>
<proteinExistence type="predicted"/>
<gene>
    <name evidence="1" type="ORF">QBC35DRAFT_478321</name>
</gene>
<comment type="caution">
    <text evidence="1">The sequence shown here is derived from an EMBL/GenBank/DDBJ whole genome shotgun (WGS) entry which is preliminary data.</text>
</comment>
<dbReference type="AlphaFoldDB" id="A0AAN6WK14"/>
<reference evidence="1" key="2">
    <citation type="submission" date="2023-05" db="EMBL/GenBank/DDBJ databases">
        <authorList>
            <consortium name="Lawrence Berkeley National Laboratory"/>
            <person name="Steindorff A."/>
            <person name="Hensen N."/>
            <person name="Bonometti L."/>
            <person name="Westerberg I."/>
            <person name="Brannstrom I.O."/>
            <person name="Guillou S."/>
            <person name="Cros-Aarteil S."/>
            <person name="Calhoun S."/>
            <person name="Haridas S."/>
            <person name="Kuo A."/>
            <person name="Mondo S."/>
            <person name="Pangilinan J."/>
            <person name="Riley R."/>
            <person name="Labutti K."/>
            <person name="Andreopoulos B."/>
            <person name="Lipzen A."/>
            <person name="Chen C."/>
            <person name="Yanf M."/>
            <person name="Daum C."/>
            <person name="Ng V."/>
            <person name="Clum A."/>
            <person name="Ohm R."/>
            <person name="Martin F."/>
            <person name="Silar P."/>
            <person name="Natvig D."/>
            <person name="Lalanne C."/>
            <person name="Gautier V."/>
            <person name="Ament-Velasquez S.L."/>
            <person name="Kruys A."/>
            <person name="Hutchinson M.I."/>
            <person name="Powell A.J."/>
            <person name="Barry K."/>
            <person name="Miller A.N."/>
            <person name="Grigoriev I.V."/>
            <person name="Debuchy R."/>
            <person name="Gladieux P."/>
            <person name="Thoren M.H."/>
            <person name="Johannesson H."/>
        </authorList>
    </citation>
    <scope>NUCLEOTIDE SEQUENCE</scope>
    <source>
        <strain evidence="1">PSN309</strain>
    </source>
</reference>
<dbReference type="EMBL" id="MU864562">
    <property type="protein sequence ID" value="KAK4183266.1"/>
    <property type="molecule type" value="Genomic_DNA"/>
</dbReference>
<evidence type="ECO:0000313" key="1">
    <source>
        <dbReference type="EMBL" id="KAK4183266.1"/>
    </source>
</evidence>
<sequence>MNNIIEAIQAQLVANNDIPKPRFILEVSNFMIRDVANEQGIADDLDKVGFGIISYTWGRFQNKAVYEDSKVAPKFDQINRPGPNQIWWYIPKMNAGHFSIDDVVGIVQKLNMKYVWWDWACIPQSWDSGGVVDPKRRPQIIGTLPQRFQSIVQEEVAKQFYIYTLAKKGFIWLHDIEFLPPTSRPLTDIQTCLQRGQYSYKVSEIDAAVLSYQRMKAEDNWLSSMWTFQEGILLNTDDVINPRDDRLLSTRNNVQFARLVDKKGKIFTADTCFRGDATLLDITGRATLLACEIANLVIEAIGVNDFNTANTLLTYVSRLYETGLVGVAADSPLDVLEAAKARGGNFIQDPDYCVNAILGALRVVLPPLTPSGDTPLGLAARKRALMATLTERNGWKMIILSKPTLGTWSATYPNDPTAGNGDWSTAVLGRLWNFSSLGIFITTNVGRSKPRQLPVPGPLPSPGVGHVVPDNISIPQLVPYTNNVLLMGALQVRDNISLPPLRHAKTVEALLGLPSSQTDAMVIGPEDPEAALFGNPPPYGFMAYNVTVNRKAVPMGPKWTSCRFYASQIQAPPGGPPTPYPVKLSRCYVKPVDYTNAFGLDGFGPEPFVLLPIEDVSVYKGTIKGKNLERVVVLRCVILRDFRSGTPPSRTAMIGGGIFLGIGDFTFAGNPQATTLASVLGPEWMIYMY</sequence>
<accession>A0AAN6WK14</accession>